<feature type="domain" description="Zinc finger DksA/TraR C4-type" evidence="6">
    <location>
        <begin position="87"/>
        <end position="115"/>
    </location>
</feature>
<gene>
    <name evidence="7" type="ORF">H9632_03710</name>
</gene>
<dbReference type="PANTHER" id="PTHR33823:SF4">
    <property type="entry name" value="GENERAL STRESS PROTEIN 16O"/>
    <property type="match status" value="1"/>
</dbReference>
<reference evidence="7 8" key="1">
    <citation type="submission" date="2020-08" db="EMBL/GenBank/DDBJ databases">
        <title>A Genomic Blueprint of the Chicken Gut Microbiome.</title>
        <authorList>
            <person name="Gilroy R."/>
            <person name="Ravi A."/>
            <person name="Getino M."/>
            <person name="Pursley I."/>
            <person name="Horton D.L."/>
            <person name="Alikhan N.-F."/>
            <person name="Baker D."/>
            <person name="Gharbi K."/>
            <person name="Hall N."/>
            <person name="Watson M."/>
            <person name="Adriaenssens E.M."/>
            <person name="Foster-Nyarko E."/>
            <person name="Jarju S."/>
            <person name="Secka A."/>
            <person name="Antonio M."/>
            <person name="Oren A."/>
            <person name="Chaudhuri R."/>
            <person name="La Ragione R.M."/>
            <person name="Hildebrand F."/>
            <person name="Pallen M.J."/>
        </authorList>
    </citation>
    <scope>NUCLEOTIDE SEQUENCE [LARGE SCALE GENOMIC DNA]</scope>
    <source>
        <strain evidence="7 8">Sa1YVA6</strain>
    </source>
</reference>
<evidence type="ECO:0000256" key="1">
    <source>
        <dbReference type="ARBA" id="ARBA00022723"/>
    </source>
</evidence>
<dbReference type="Gene3D" id="1.20.120.910">
    <property type="entry name" value="DksA, coiled-coil domain"/>
    <property type="match status" value="1"/>
</dbReference>
<dbReference type="EMBL" id="JACSPW010000002">
    <property type="protein sequence ID" value="MBD8032163.1"/>
    <property type="molecule type" value="Genomic_DNA"/>
</dbReference>
<keyword evidence="3" id="KW-0862">Zinc</keyword>
<evidence type="ECO:0000259" key="6">
    <source>
        <dbReference type="Pfam" id="PF01258"/>
    </source>
</evidence>
<dbReference type="PROSITE" id="PS51128">
    <property type="entry name" value="ZF_DKSA_2"/>
    <property type="match status" value="1"/>
</dbReference>
<dbReference type="InterPro" id="IPR014240">
    <property type="entry name" value="YteA"/>
</dbReference>
<dbReference type="PANTHER" id="PTHR33823">
    <property type="entry name" value="RNA POLYMERASE-BINDING TRANSCRIPTION FACTOR DKSA-RELATED"/>
    <property type="match status" value="1"/>
</dbReference>
<evidence type="ECO:0000256" key="5">
    <source>
        <dbReference type="SAM" id="MobiDB-lite"/>
    </source>
</evidence>
<dbReference type="Proteomes" id="UP000600565">
    <property type="component" value="Unassembled WGS sequence"/>
</dbReference>
<accession>A0ABR8XJP4</accession>
<dbReference type="SUPFAM" id="SSF109635">
    <property type="entry name" value="DnaK suppressor protein DksA, alpha-hairpin domain"/>
    <property type="match status" value="1"/>
</dbReference>
<feature type="region of interest" description="Disordered" evidence="5">
    <location>
        <begin position="206"/>
        <end position="225"/>
    </location>
</feature>
<evidence type="ECO:0000256" key="2">
    <source>
        <dbReference type="ARBA" id="ARBA00022771"/>
    </source>
</evidence>
<dbReference type="InterPro" id="IPR000962">
    <property type="entry name" value="Znf_DskA_TraR"/>
</dbReference>
<feature type="zinc finger region" description="dksA C4-type" evidence="4">
    <location>
        <begin position="92"/>
        <end position="116"/>
    </location>
</feature>
<keyword evidence="8" id="KW-1185">Reference proteome</keyword>
<evidence type="ECO:0000256" key="4">
    <source>
        <dbReference type="PROSITE-ProRule" id="PRU00510"/>
    </source>
</evidence>
<dbReference type="InterPro" id="IPR037187">
    <property type="entry name" value="DnaK_N"/>
</dbReference>
<protein>
    <submittedName>
        <fullName evidence="7">TraR/DksA C4-type zinc finger protein</fullName>
    </submittedName>
</protein>
<dbReference type="RefSeq" id="WP_191702923.1">
    <property type="nucleotide sequence ID" value="NZ_JACSPW010000002.1"/>
</dbReference>
<dbReference type="Pfam" id="PF01258">
    <property type="entry name" value="zf-dskA_traR"/>
    <property type="match status" value="1"/>
</dbReference>
<dbReference type="SUPFAM" id="SSF57716">
    <property type="entry name" value="Glucocorticoid receptor-like (DNA-binding domain)"/>
    <property type="match status" value="1"/>
</dbReference>
<organism evidence="7 8">
    <name type="scientific">Solibacillus merdavium</name>
    <dbReference type="NCBI Taxonomy" id="2762218"/>
    <lineage>
        <taxon>Bacteria</taxon>
        <taxon>Bacillati</taxon>
        <taxon>Bacillota</taxon>
        <taxon>Bacilli</taxon>
        <taxon>Bacillales</taxon>
        <taxon>Caryophanaceae</taxon>
        <taxon>Solibacillus</taxon>
    </lineage>
</organism>
<evidence type="ECO:0000256" key="3">
    <source>
        <dbReference type="ARBA" id="ARBA00022833"/>
    </source>
</evidence>
<feature type="compositionally biased region" description="Basic and acidic residues" evidence="5">
    <location>
        <begin position="214"/>
        <end position="225"/>
    </location>
</feature>
<name>A0ABR8XJP4_9BACL</name>
<comment type="caution">
    <text evidence="7">The sequence shown here is derived from an EMBL/GenBank/DDBJ whole genome shotgun (WGS) entry which is preliminary data.</text>
</comment>
<keyword evidence="2" id="KW-0863">Zinc-finger</keyword>
<evidence type="ECO:0000313" key="8">
    <source>
        <dbReference type="Proteomes" id="UP000600565"/>
    </source>
</evidence>
<keyword evidence="1" id="KW-0479">Metal-binding</keyword>
<sequence>MLTEKQLAKLKKQLIEQKSELIGDENENELLARASLRDSTDELSTVDNHPADLATELYDREKDMALKVHSDDLLVQVNAAFERMEHGTYGVCATCHAEIPYDRLRAIPYTTFCIDHSEAKSVPTDRPIEEELLHPAVDNSFSDREDHDELQDNEDSFQIVAQYGNSDTPADFEGDYDHYNDLYKDKDGEEMYSALEFLHVSKEDQLNGQISQKYADEASKYDYLD</sequence>
<evidence type="ECO:0000313" key="7">
    <source>
        <dbReference type="EMBL" id="MBD8032163.1"/>
    </source>
</evidence>
<dbReference type="NCBIfam" id="TIGR02890">
    <property type="entry name" value="bacill_yteA"/>
    <property type="match status" value="1"/>
</dbReference>
<proteinExistence type="predicted"/>